<protein>
    <submittedName>
        <fullName evidence="1">Uncharacterized protein</fullName>
    </submittedName>
</protein>
<name>A5UGL5_HAEIG</name>
<dbReference type="EMBL" id="CP000672">
    <property type="protein sequence ID" value="ABQ99920.1"/>
    <property type="molecule type" value="Genomic_DNA"/>
</dbReference>
<gene>
    <name evidence="1" type="ordered locus">CGSHiGG_04880</name>
</gene>
<organism evidence="1 2">
    <name type="scientific">Haemophilus influenzae (strain PittGG)</name>
    <dbReference type="NCBI Taxonomy" id="374931"/>
    <lineage>
        <taxon>Bacteria</taxon>
        <taxon>Pseudomonadati</taxon>
        <taxon>Pseudomonadota</taxon>
        <taxon>Gammaproteobacteria</taxon>
        <taxon>Pasteurellales</taxon>
        <taxon>Pasteurellaceae</taxon>
        <taxon>Haemophilus</taxon>
    </lineage>
</organism>
<sequence length="55" mass="5669">MFAGWIGGLICLSSGLDSDLVYVGSGLSGYGGGAVLNAIWRGFFASKLGIKDEQI</sequence>
<evidence type="ECO:0000313" key="1">
    <source>
        <dbReference type="EMBL" id="ABQ99920.1"/>
    </source>
</evidence>
<dbReference type="HOGENOM" id="CLU_3025946_0_0_6"/>
<dbReference type="KEGG" id="hiq:CGSHiGG_04880"/>
<accession>A5UGL5</accession>
<reference evidence="1 2" key="1">
    <citation type="journal article" date="2007" name="Genome Biol.">
        <title>Characterization and modeling of the Haemophilus influenzae core and supragenomes based on the complete genomic sequences of Rd and 12 clinical nontypeable strains.</title>
        <authorList>
            <person name="Hogg J.S."/>
            <person name="Hu F.Z."/>
            <person name="Janto B."/>
            <person name="Boissy R."/>
            <person name="Hayes J."/>
            <person name="Keefe R."/>
            <person name="Post J.C."/>
            <person name="Ehrlich G.D."/>
        </authorList>
    </citation>
    <scope>NUCLEOTIDE SEQUENCE [LARGE SCALE GENOMIC DNA]</scope>
    <source>
        <strain evidence="1 2">PittGG</strain>
    </source>
</reference>
<proteinExistence type="predicted"/>
<dbReference type="AlphaFoldDB" id="A5UGL5"/>
<evidence type="ECO:0000313" key="2">
    <source>
        <dbReference type="Proteomes" id="UP000001990"/>
    </source>
</evidence>
<dbReference type="Proteomes" id="UP000001990">
    <property type="component" value="Chromosome"/>
</dbReference>